<accession>T1IPS5</accession>
<keyword evidence="3" id="KW-1185">Reference proteome</keyword>
<evidence type="ECO:0000313" key="2">
    <source>
        <dbReference type="EnsemblMetazoa" id="SMAR003029-PA"/>
    </source>
</evidence>
<feature type="region of interest" description="Disordered" evidence="1">
    <location>
        <begin position="1"/>
        <end position="118"/>
    </location>
</feature>
<protein>
    <submittedName>
        <fullName evidence="2">Uncharacterized protein</fullName>
    </submittedName>
</protein>
<dbReference type="AlphaFoldDB" id="T1IPS5"/>
<sequence>MEGDSNTSVETEQAAAVAQSYPEQVASGSVSVELEQRHSPPSEVRNIPPAGANNTTPAGVSNTTLAGASNTPPAGASNTAPAGTSNTAPAGASNTTLPAAFNTSPGARNTPSEARNIPRPRVSRYDYLMGFGSVMYTTPILKNKLVNIVPCNCGYDGDDDSFNCKCCLFCECKKGRKTNVTCCKCDKASISIPCFCCSCCGGCKCVANRRGIMNKREEEPPYRIAGSEKVYYSGYQDLSRSSPKVTFHIE</sequence>
<evidence type="ECO:0000313" key="3">
    <source>
        <dbReference type="Proteomes" id="UP000014500"/>
    </source>
</evidence>
<feature type="compositionally biased region" description="Polar residues" evidence="1">
    <location>
        <begin position="1"/>
        <end position="11"/>
    </location>
</feature>
<organism evidence="2 3">
    <name type="scientific">Strigamia maritima</name>
    <name type="common">European centipede</name>
    <name type="synonym">Geophilus maritimus</name>
    <dbReference type="NCBI Taxonomy" id="126957"/>
    <lineage>
        <taxon>Eukaryota</taxon>
        <taxon>Metazoa</taxon>
        <taxon>Ecdysozoa</taxon>
        <taxon>Arthropoda</taxon>
        <taxon>Myriapoda</taxon>
        <taxon>Chilopoda</taxon>
        <taxon>Pleurostigmophora</taxon>
        <taxon>Geophilomorpha</taxon>
        <taxon>Linotaeniidae</taxon>
        <taxon>Strigamia</taxon>
    </lineage>
</organism>
<dbReference type="EMBL" id="JH431265">
    <property type="status" value="NOT_ANNOTATED_CDS"/>
    <property type="molecule type" value="Genomic_DNA"/>
</dbReference>
<dbReference type="Proteomes" id="UP000014500">
    <property type="component" value="Unassembled WGS sequence"/>
</dbReference>
<dbReference type="EnsemblMetazoa" id="SMAR003029-RA">
    <property type="protein sequence ID" value="SMAR003029-PA"/>
    <property type="gene ID" value="SMAR003029"/>
</dbReference>
<dbReference type="HOGENOM" id="CLU_1112524_0_0_1"/>
<reference evidence="3" key="1">
    <citation type="submission" date="2011-05" db="EMBL/GenBank/DDBJ databases">
        <authorList>
            <person name="Richards S.R."/>
            <person name="Qu J."/>
            <person name="Jiang H."/>
            <person name="Jhangiani S.N."/>
            <person name="Agravi P."/>
            <person name="Goodspeed R."/>
            <person name="Gross S."/>
            <person name="Mandapat C."/>
            <person name="Jackson L."/>
            <person name="Mathew T."/>
            <person name="Pu L."/>
            <person name="Thornton R."/>
            <person name="Saada N."/>
            <person name="Wilczek-Boney K.B."/>
            <person name="Lee S."/>
            <person name="Kovar C."/>
            <person name="Wu Y."/>
            <person name="Scherer S.E."/>
            <person name="Worley K.C."/>
            <person name="Muzny D.M."/>
            <person name="Gibbs R."/>
        </authorList>
    </citation>
    <scope>NUCLEOTIDE SEQUENCE</scope>
    <source>
        <strain evidence="3">Brora</strain>
    </source>
</reference>
<proteinExistence type="predicted"/>
<feature type="compositionally biased region" description="Polar residues" evidence="1">
    <location>
        <begin position="52"/>
        <end position="113"/>
    </location>
</feature>
<reference evidence="2" key="2">
    <citation type="submission" date="2015-02" db="UniProtKB">
        <authorList>
            <consortium name="EnsemblMetazoa"/>
        </authorList>
    </citation>
    <scope>IDENTIFICATION</scope>
</reference>
<name>T1IPS5_STRMM</name>
<evidence type="ECO:0000256" key="1">
    <source>
        <dbReference type="SAM" id="MobiDB-lite"/>
    </source>
</evidence>